<evidence type="ECO:0000313" key="1">
    <source>
        <dbReference type="EMBL" id="KIY63718.1"/>
    </source>
</evidence>
<evidence type="ECO:0000313" key="2">
    <source>
        <dbReference type="Proteomes" id="UP000054007"/>
    </source>
</evidence>
<dbReference type="EMBL" id="KN880677">
    <property type="protein sequence ID" value="KIY63718.1"/>
    <property type="molecule type" value="Genomic_DNA"/>
</dbReference>
<gene>
    <name evidence="1" type="ORF">CYLTODRAFT_446430</name>
</gene>
<name>A0A0D7AZF0_9AGAR</name>
<keyword evidence="2" id="KW-1185">Reference proteome</keyword>
<organism evidence="1 2">
    <name type="scientific">Cylindrobasidium torrendii FP15055 ss-10</name>
    <dbReference type="NCBI Taxonomy" id="1314674"/>
    <lineage>
        <taxon>Eukaryota</taxon>
        <taxon>Fungi</taxon>
        <taxon>Dikarya</taxon>
        <taxon>Basidiomycota</taxon>
        <taxon>Agaricomycotina</taxon>
        <taxon>Agaricomycetes</taxon>
        <taxon>Agaricomycetidae</taxon>
        <taxon>Agaricales</taxon>
        <taxon>Marasmiineae</taxon>
        <taxon>Physalacriaceae</taxon>
        <taxon>Cylindrobasidium</taxon>
    </lineage>
</organism>
<dbReference type="Proteomes" id="UP000054007">
    <property type="component" value="Unassembled WGS sequence"/>
</dbReference>
<protein>
    <submittedName>
        <fullName evidence="1">Uncharacterized protein</fullName>
    </submittedName>
</protein>
<accession>A0A0D7AZF0</accession>
<sequence length="236" mass="26259">MSGYPTLFNSRLHTKEDLIEALDAVSEQLAQGSLSAKPLILVSAGGFPALMHLGTREGTRSIDYALANDATQDDVAQLNEAIGQVAAAYHWQDTFMDDKLQSFVPYPSHSWIQAAKRQNMVLYESAHLRIYAAPLEWSIASKLQRMSTSNPAVELVSRRRSSGSSMGAEGTREHDLTDITAMLHAHLAQRNWIGRMKGLTRDEIRGWSKEGSPIFEKTLDEVKDQYDATYGAMPFQ</sequence>
<dbReference type="AlphaFoldDB" id="A0A0D7AZF0"/>
<proteinExistence type="predicted"/>
<reference evidence="1 2" key="1">
    <citation type="journal article" date="2015" name="Fungal Genet. Biol.">
        <title>Evolution of novel wood decay mechanisms in Agaricales revealed by the genome sequences of Fistulina hepatica and Cylindrobasidium torrendii.</title>
        <authorList>
            <person name="Floudas D."/>
            <person name="Held B.W."/>
            <person name="Riley R."/>
            <person name="Nagy L.G."/>
            <person name="Koehler G."/>
            <person name="Ransdell A.S."/>
            <person name="Younus H."/>
            <person name="Chow J."/>
            <person name="Chiniquy J."/>
            <person name="Lipzen A."/>
            <person name="Tritt A."/>
            <person name="Sun H."/>
            <person name="Haridas S."/>
            <person name="LaButti K."/>
            <person name="Ohm R.A."/>
            <person name="Kues U."/>
            <person name="Blanchette R.A."/>
            <person name="Grigoriev I.V."/>
            <person name="Minto R.E."/>
            <person name="Hibbett D.S."/>
        </authorList>
    </citation>
    <scope>NUCLEOTIDE SEQUENCE [LARGE SCALE GENOMIC DNA]</scope>
    <source>
        <strain evidence="1 2">FP15055 ss-10</strain>
    </source>
</reference>
<dbReference type="OrthoDB" id="2867843at2759"/>
<dbReference type="STRING" id="1314674.A0A0D7AZF0"/>